<evidence type="ECO:0000256" key="3">
    <source>
        <dbReference type="ARBA" id="ARBA00012374"/>
    </source>
</evidence>
<keyword evidence="9 17" id="KW-0573">Peptidoglycan synthesis</keyword>
<dbReference type="HAMAP" id="MF_01006">
    <property type="entry name" value="Undec_diphosphatase"/>
    <property type="match status" value="1"/>
</dbReference>
<evidence type="ECO:0000256" key="1">
    <source>
        <dbReference type="ARBA" id="ARBA00004651"/>
    </source>
</evidence>
<sequence length="298" mass="31858">MSHLSYLQATVMGLLQGVTELFPVSSLGHSLLVPAWIGGSWSALVTQQDSKGATPFLAFIVALHVATALALIAFQWRDWLQVLGGIGDLVRDRRISTPRSRLTALLVAATIPIGIIGLVLDKPLRTVFSHPLAAAIFLTANGVVLFIVERLTQRARTQPQPAHSADEGHAETDFSRTGFVEAIAIGTSQVLALLPGISRSGVTISAGLLRGWSHEKAVHFAFLLATPVILAAGVLKVPELFGPEGKGIGGEVMVGFVVAFAAAYVSARFLTRFLRTRTLYPFVIYCLIAGIISIIRFA</sequence>
<evidence type="ECO:0000256" key="6">
    <source>
        <dbReference type="ARBA" id="ARBA00022692"/>
    </source>
</evidence>
<dbReference type="GO" id="GO:0005886">
    <property type="term" value="C:plasma membrane"/>
    <property type="evidence" value="ECO:0007669"/>
    <property type="project" value="UniProtKB-SubCell"/>
</dbReference>
<dbReference type="Pfam" id="PF02673">
    <property type="entry name" value="BacA"/>
    <property type="match status" value="1"/>
</dbReference>
<gene>
    <name evidence="17" type="primary">uppP</name>
    <name evidence="18" type="ORF">BKA23_1642</name>
</gene>
<keyword evidence="12 17" id="KW-0046">Antibiotic resistance</keyword>
<evidence type="ECO:0000256" key="9">
    <source>
        <dbReference type="ARBA" id="ARBA00022984"/>
    </source>
</evidence>
<keyword evidence="7 17" id="KW-0378">Hydrolase</keyword>
<keyword evidence="8 17" id="KW-0133">Cell shape</keyword>
<feature type="transmembrane region" description="Helical" evidence="17">
    <location>
        <begin position="217"/>
        <end position="235"/>
    </location>
</feature>
<dbReference type="GO" id="GO:0046677">
    <property type="term" value="P:response to antibiotic"/>
    <property type="evidence" value="ECO:0007669"/>
    <property type="project" value="UniProtKB-UniRule"/>
</dbReference>
<dbReference type="GO" id="GO:0008360">
    <property type="term" value="P:regulation of cell shape"/>
    <property type="evidence" value="ECO:0007669"/>
    <property type="project" value="UniProtKB-KW"/>
</dbReference>
<comment type="miscellaneous">
    <text evidence="17">Bacitracin is thought to be involved in the inhibition of peptidoglycan synthesis by sequestering undecaprenyl diphosphate, thereby reducing the pool of lipid carrier available.</text>
</comment>
<dbReference type="EC" id="3.6.1.27" evidence="3 17"/>
<evidence type="ECO:0000256" key="12">
    <source>
        <dbReference type="ARBA" id="ARBA00023251"/>
    </source>
</evidence>
<comment type="function">
    <text evidence="17">Catalyzes the dephosphorylation of undecaprenyl diphosphate (UPP). Confers resistance to bacitracin.</text>
</comment>
<keyword evidence="13 17" id="KW-0961">Cell wall biogenesis/degradation</keyword>
<keyword evidence="5 17" id="KW-1003">Cell membrane</keyword>
<comment type="catalytic activity">
    <reaction evidence="16 17">
        <text>di-trans,octa-cis-undecaprenyl diphosphate + H2O = di-trans,octa-cis-undecaprenyl phosphate + phosphate + H(+)</text>
        <dbReference type="Rhea" id="RHEA:28094"/>
        <dbReference type="ChEBI" id="CHEBI:15377"/>
        <dbReference type="ChEBI" id="CHEBI:15378"/>
        <dbReference type="ChEBI" id="CHEBI:43474"/>
        <dbReference type="ChEBI" id="CHEBI:58405"/>
        <dbReference type="ChEBI" id="CHEBI:60392"/>
        <dbReference type="EC" id="3.6.1.27"/>
    </reaction>
</comment>
<dbReference type="EMBL" id="VIVQ01000001">
    <property type="protein sequence ID" value="TWE12822.1"/>
    <property type="molecule type" value="Genomic_DNA"/>
</dbReference>
<evidence type="ECO:0000256" key="4">
    <source>
        <dbReference type="ARBA" id="ARBA00021581"/>
    </source>
</evidence>
<comment type="caution">
    <text evidence="18">The sequence shown here is derived from an EMBL/GenBank/DDBJ whole genome shotgun (WGS) entry which is preliminary data.</text>
</comment>
<evidence type="ECO:0000256" key="7">
    <source>
        <dbReference type="ARBA" id="ARBA00022801"/>
    </source>
</evidence>
<keyword evidence="19" id="KW-1185">Reference proteome</keyword>
<organism evidence="18 19">
    <name type="scientific">Rudaeicoccus suwonensis</name>
    <dbReference type="NCBI Taxonomy" id="657409"/>
    <lineage>
        <taxon>Bacteria</taxon>
        <taxon>Bacillati</taxon>
        <taxon>Actinomycetota</taxon>
        <taxon>Actinomycetes</taxon>
        <taxon>Micrococcales</taxon>
        <taxon>Dermacoccaceae</taxon>
        <taxon>Rudaeicoccus</taxon>
    </lineage>
</organism>
<evidence type="ECO:0000256" key="15">
    <source>
        <dbReference type="ARBA" id="ARBA00032932"/>
    </source>
</evidence>
<evidence type="ECO:0000313" key="19">
    <source>
        <dbReference type="Proteomes" id="UP000318297"/>
    </source>
</evidence>
<evidence type="ECO:0000256" key="16">
    <source>
        <dbReference type="ARBA" id="ARBA00047594"/>
    </source>
</evidence>
<comment type="similarity">
    <text evidence="2 17">Belongs to the UppP family.</text>
</comment>
<feature type="transmembrane region" description="Helical" evidence="17">
    <location>
        <begin position="279"/>
        <end position="297"/>
    </location>
</feature>
<evidence type="ECO:0000256" key="14">
    <source>
        <dbReference type="ARBA" id="ARBA00032707"/>
    </source>
</evidence>
<dbReference type="GO" id="GO:0050380">
    <property type="term" value="F:undecaprenyl-diphosphatase activity"/>
    <property type="evidence" value="ECO:0007669"/>
    <property type="project" value="UniProtKB-UniRule"/>
</dbReference>
<dbReference type="PANTHER" id="PTHR30622:SF4">
    <property type="entry name" value="UNDECAPRENYL-DIPHOSPHATASE"/>
    <property type="match status" value="1"/>
</dbReference>
<evidence type="ECO:0000256" key="13">
    <source>
        <dbReference type="ARBA" id="ARBA00023316"/>
    </source>
</evidence>
<dbReference type="InterPro" id="IPR003824">
    <property type="entry name" value="UppP"/>
</dbReference>
<evidence type="ECO:0000256" key="11">
    <source>
        <dbReference type="ARBA" id="ARBA00023136"/>
    </source>
</evidence>
<name>A0A561EB42_9MICO</name>
<feature type="transmembrane region" description="Helical" evidence="17">
    <location>
        <begin position="132"/>
        <end position="148"/>
    </location>
</feature>
<evidence type="ECO:0000256" key="10">
    <source>
        <dbReference type="ARBA" id="ARBA00022989"/>
    </source>
</evidence>
<evidence type="ECO:0000256" key="5">
    <source>
        <dbReference type="ARBA" id="ARBA00022475"/>
    </source>
</evidence>
<keyword evidence="6 17" id="KW-0812">Transmembrane</keyword>
<dbReference type="Proteomes" id="UP000318297">
    <property type="component" value="Unassembled WGS sequence"/>
</dbReference>
<accession>A0A561EB42</accession>
<dbReference type="OrthoDB" id="9808289at2"/>
<dbReference type="GO" id="GO:0071555">
    <property type="term" value="P:cell wall organization"/>
    <property type="evidence" value="ECO:0007669"/>
    <property type="project" value="UniProtKB-KW"/>
</dbReference>
<dbReference type="GO" id="GO:0009252">
    <property type="term" value="P:peptidoglycan biosynthetic process"/>
    <property type="evidence" value="ECO:0007669"/>
    <property type="project" value="UniProtKB-KW"/>
</dbReference>
<evidence type="ECO:0000256" key="17">
    <source>
        <dbReference type="HAMAP-Rule" id="MF_01006"/>
    </source>
</evidence>
<dbReference type="RefSeq" id="WP_145227103.1">
    <property type="nucleotide sequence ID" value="NZ_VIVQ01000001.1"/>
</dbReference>
<dbReference type="NCBIfam" id="NF001395">
    <property type="entry name" value="PRK00281.3-1"/>
    <property type="match status" value="1"/>
</dbReference>
<evidence type="ECO:0000313" key="18">
    <source>
        <dbReference type="EMBL" id="TWE12822.1"/>
    </source>
</evidence>
<evidence type="ECO:0000256" key="2">
    <source>
        <dbReference type="ARBA" id="ARBA00010621"/>
    </source>
</evidence>
<evidence type="ECO:0000256" key="8">
    <source>
        <dbReference type="ARBA" id="ARBA00022960"/>
    </source>
</evidence>
<reference evidence="18 19" key="1">
    <citation type="submission" date="2019-06" db="EMBL/GenBank/DDBJ databases">
        <title>Sequencing the genomes of 1000 actinobacteria strains.</title>
        <authorList>
            <person name="Klenk H.-P."/>
        </authorList>
    </citation>
    <scope>NUCLEOTIDE SEQUENCE [LARGE SCALE GENOMIC DNA]</scope>
    <source>
        <strain evidence="18 19">DSM 19560</strain>
    </source>
</reference>
<proteinExistence type="inferred from homology"/>
<dbReference type="PANTHER" id="PTHR30622">
    <property type="entry name" value="UNDECAPRENYL-DIPHOSPHATASE"/>
    <property type="match status" value="1"/>
</dbReference>
<comment type="subcellular location">
    <subcellularLocation>
        <location evidence="1 17">Cell membrane</location>
        <topology evidence="1 17">Multi-pass membrane protein</topology>
    </subcellularLocation>
</comment>
<keyword evidence="10 17" id="KW-1133">Transmembrane helix</keyword>
<feature type="transmembrane region" description="Helical" evidence="17">
    <location>
        <begin position="56"/>
        <end position="74"/>
    </location>
</feature>
<feature type="transmembrane region" description="Helical" evidence="17">
    <location>
        <begin position="247"/>
        <end position="267"/>
    </location>
</feature>
<keyword evidence="11 17" id="KW-0472">Membrane</keyword>
<dbReference type="AlphaFoldDB" id="A0A561EB42"/>
<protein>
    <recommendedName>
        <fullName evidence="4 17">Undecaprenyl-diphosphatase</fullName>
        <ecNumber evidence="3 17">3.6.1.27</ecNumber>
    </recommendedName>
    <alternativeName>
        <fullName evidence="15 17">Bacitracin resistance protein</fullName>
    </alternativeName>
    <alternativeName>
        <fullName evidence="14 17">Undecaprenyl pyrophosphate phosphatase</fullName>
    </alternativeName>
</protein>
<feature type="transmembrane region" description="Helical" evidence="17">
    <location>
        <begin position="102"/>
        <end position="120"/>
    </location>
</feature>